<feature type="transmembrane region" description="Helical" evidence="9">
    <location>
        <begin position="191"/>
        <end position="209"/>
    </location>
</feature>
<feature type="transmembrane region" description="Helical" evidence="9">
    <location>
        <begin position="390"/>
        <end position="415"/>
    </location>
</feature>
<evidence type="ECO:0000256" key="3">
    <source>
        <dbReference type="ARBA" id="ARBA00022448"/>
    </source>
</evidence>
<keyword evidence="8 9" id="KW-0472">Membrane</keyword>
<feature type="transmembrane region" description="Helical" evidence="9">
    <location>
        <begin position="221"/>
        <end position="249"/>
    </location>
</feature>
<gene>
    <name evidence="10" type="ORF">FHT02_000374</name>
</gene>
<dbReference type="Proteomes" id="UP000527143">
    <property type="component" value="Unassembled WGS sequence"/>
</dbReference>
<dbReference type="PANTHER" id="PTHR42865:SF7">
    <property type="entry name" value="PROTON_GLUTAMATE-ASPARTATE SYMPORTER"/>
    <property type="match status" value="1"/>
</dbReference>
<evidence type="ECO:0000256" key="2">
    <source>
        <dbReference type="ARBA" id="ARBA00006148"/>
    </source>
</evidence>
<name>A0A840YEF9_9SPHN</name>
<reference evidence="10 11" key="1">
    <citation type="submission" date="2020-08" db="EMBL/GenBank/DDBJ databases">
        <title>Genomic Encyclopedia of Type Strains, Phase IV (KMG-IV): sequencing the most valuable type-strain genomes for metagenomic binning, comparative biology and taxonomic classification.</title>
        <authorList>
            <person name="Goeker M."/>
        </authorList>
    </citation>
    <scope>NUCLEOTIDE SEQUENCE [LARGE SCALE GENOMIC DNA]</scope>
    <source>
        <strain evidence="10 11">DSM 26736</strain>
    </source>
</reference>
<organism evidence="10 11">
    <name type="scientific">Sphingomonas xinjiangensis</name>
    <dbReference type="NCBI Taxonomy" id="643568"/>
    <lineage>
        <taxon>Bacteria</taxon>
        <taxon>Pseudomonadati</taxon>
        <taxon>Pseudomonadota</taxon>
        <taxon>Alphaproteobacteria</taxon>
        <taxon>Sphingomonadales</taxon>
        <taxon>Sphingomonadaceae</taxon>
        <taxon>Sphingomonas</taxon>
    </lineage>
</organism>
<feature type="transmembrane region" description="Helical" evidence="9">
    <location>
        <begin position="355"/>
        <end position="378"/>
    </location>
</feature>
<comment type="similarity">
    <text evidence="2">Belongs to the dicarboxylate/amino acid:cation symporter (DAACS) (TC 2.A.23) family.</text>
</comment>
<feature type="transmembrane region" description="Helical" evidence="9">
    <location>
        <begin position="122"/>
        <end position="144"/>
    </location>
</feature>
<feature type="transmembrane region" description="Helical" evidence="9">
    <location>
        <begin position="86"/>
        <end position="110"/>
    </location>
</feature>
<feature type="transmembrane region" description="Helical" evidence="9">
    <location>
        <begin position="40"/>
        <end position="62"/>
    </location>
</feature>
<keyword evidence="5 9" id="KW-0812">Transmembrane</keyword>
<evidence type="ECO:0000256" key="9">
    <source>
        <dbReference type="SAM" id="Phobius"/>
    </source>
</evidence>
<dbReference type="GO" id="GO:0015293">
    <property type="term" value="F:symporter activity"/>
    <property type="evidence" value="ECO:0007669"/>
    <property type="project" value="UniProtKB-KW"/>
</dbReference>
<keyword evidence="4" id="KW-1003">Cell membrane</keyword>
<dbReference type="AlphaFoldDB" id="A0A840YEF9"/>
<proteinExistence type="inferred from homology"/>
<dbReference type="EMBL" id="JACIJF010000001">
    <property type="protein sequence ID" value="MBB5709168.1"/>
    <property type="molecule type" value="Genomic_DNA"/>
</dbReference>
<dbReference type="GO" id="GO:0006835">
    <property type="term" value="P:dicarboxylic acid transport"/>
    <property type="evidence" value="ECO:0007669"/>
    <property type="project" value="TreeGrafter"/>
</dbReference>
<keyword evidence="11" id="KW-1185">Reference proteome</keyword>
<comment type="subcellular location">
    <subcellularLocation>
        <location evidence="1">Cell inner membrane</location>
        <topology evidence="1">Multi-pass membrane protein</topology>
    </subcellularLocation>
</comment>
<keyword evidence="3" id="KW-0813">Transport</keyword>
<evidence type="ECO:0000256" key="7">
    <source>
        <dbReference type="ARBA" id="ARBA00022989"/>
    </source>
</evidence>
<evidence type="ECO:0000313" key="11">
    <source>
        <dbReference type="Proteomes" id="UP000527143"/>
    </source>
</evidence>
<accession>A0A840YEF9</accession>
<keyword evidence="6" id="KW-0769">Symport</keyword>
<comment type="caution">
    <text evidence="10">The sequence shown here is derived from an EMBL/GenBank/DDBJ whole genome shotgun (WGS) entry which is preliminary data.</text>
</comment>
<dbReference type="PANTHER" id="PTHR42865">
    <property type="entry name" value="PROTON/GLUTAMATE-ASPARTATE SYMPORTER"/>
    <property type="match status" value="1"/>
</dbReference>
<dbReference type="FunFam" id="1.10.3860.10:FF:000001">
    <property type="entry name" value="C4-dicarboxylate transport protein"/>
    <property type="match status" value="1"/>
</dbReference>
<protein>
    <submittedName>
        <fullName evidence="10">Na+/H+-dicarboxylate symporter</fullName>
    </submittedName>
</protein>
<dbReference type="SUPFAM" id="SSF118215">
    <property type="entry name" value="Proton glutamate symport protein"/>
    <property type="match status" value="1"/>
</dbReference>
<evidence type="ECO:0000256" key="5">
    <source>
        <dbReference type="ARBA" id="ARBA00022692"/>
    </source>
</evidence>
<dbReference type="InterPro" id="IPR036458">
    <property type="entry name" value="Na:dicarbo_symporter_sf"/>
</dbReference>
<feature type="transmembrane region" description="Helical" evidence="9">
    <location>
        <begin position="261"/>
        <end position="286"/>
    </location>
</feature>
<dbReference type="InterPro" id="IPR001991">
    <property type="entry name" value="Na-dicarboxylate_symporter"/>
</dbReference>
<dbReference type="GO" id="GO:0005886">
    <property type="term" value="C:plasma membrane"/>
    <property type="evidence" value="ECO:0007669"/>
    <property type="project" value="UniProtKB-SubCell"/>
</dbReference>
<dbReference type="PRINTS" id="PR00173">
    <property type="entry name" value="EDTRNSPORT"/>
</dbReference>
<evidence type="ECO:0000313" key="10">
    <source>
        <dbReference type="EMBL" id="MBB5709168.1"/>
    </source>
</evidence>
<dbReference type="Pfam" id="PF00375">
    <property type="entry name" value="SDF"/>
    <property type="match status" value="1"/>
</dbReference>
<dbReference type="Gene3D" id="1.10.3860.10">
    <property type="entry name" value="Sodium:dicarboxylate symporter"/>
    <property type="match status" value="1"/>
</dbReference>
<sequence>MSGIEISSEFGCRSDRVLDPAATIPFRGANFLGDCVGKRLTWWILAALVLGGMLGWALNVAYDGTGAGTQTLADIAYYLDIPTQMFLHLIKMIIAPLVVSTLVVGIAHMGGGGAIGRVGLKAFLWFVCASLISLTLGLLLVNLLQPGVGLNLPLPDAAASSGVDRAAFDAAKFFTHIVPTSAIDAMASNDILQLVIFSLFFGVGLAAVGEKGAPLVRGLEALVSVMLTVTGYVMLFAPVAVFCAVARTLATKGLGVVGDLAFFMASFYIGLFALWAVLLGACFLFVGRRTGTLIRYLRDPILLGFSTASSEAAYPRTLDALDRFGVPPRIASFVLPLGYSFNLDGSMMYMTFASIFIAQAYGIALDWGTMIQMLLILMVTSKGIAGVPRASLVVITGTLAHFNIPEAGILLILAVDHFLDMGRTATNVIGNAVAAAVVARWEGQLDVPEAAEPAVAVPHGAALKDDSFQEYGEPRH</sequence>
<evidence type="ECO:0000256" key="6">
    <source>
        <dbReference type="ARBA" id="ARBA00022847"/>
    </source>
</evidence>
<evidence type="ECO:0000256" key="8">
    <source>
        <dbReference type="ARBA" id="ARBA00023136"/>
    </source>
</evidence>
<evidence type="ECO:0000256" key="4">
    <source>
        <dbReference type="ARBA" id="ARBA00022475"/>
    </source>
</evidence>
<evidence type="ECO:0000256" key="1">
    <source>
        <dbReference type="ARBA" id="ARBA00004429"/>
    </source>
</evidence>
<keyword evidence="7 9" id="KW-1133">Transmembrane helix</keyword>